<dbReference type="Proteomes" id="UP001164539">
    <property type="component" value="Chromosome 12"/>
</dbReference>
<reference evidence="1 2" key="1">
    <citation type="journal article" date="2023" name="Science">
        <title>Complex scaffold remodeling in plant triterpene biosynthesis.</title>
        <authorList>
            <person name="De La Pena R."/>
            <person name="Hodgson H."/>
            <person name="Liu J.C."/>
            <person name="Stephenson M.J."/>
            <person name="Martin A.C."/>
            <person name="Owen C."/>
            <person name="Harkess A."/>
            <person name="Leebens-Mack J."/>
            <person name="Jimenez L.E."/>
            <person name="Osbourn A."/>
            <person name="Sattely E.S."/>
        </authorList>
    </citation>
    <scope>NUCLEOTIDE SEQUENCE [LARGE SCALE GENOMIC DNA]</scope>
    <source>
        <strain evidence="2">cv. JPN11</strain>
        <tissue evidence="1">Leaf</tissue>
    </source>
</reference>
<sequence length="720" mass="81157">MKRLFLENSSLPTLLELCKSLKQALQIHAQIAIHGLHHHFFYNSRLVSFFALSGCKDGLLHSRILFSRIDNPNIFIWNTLIRGYSRSDSPHEALVLYMSMLSRGTESPNNFTFPFVLNSCTRLSSFEPGSQIHCHIIKFGFEFDLFIRNALIHLYSIFGCINHAHKVFEGNSVRDLVSYNTMINGYAQVKQPCAALWLFREMQNSCIQPDAFTFVALFSACSVLNDPSVGKQVHALVYKNLSSIYSNMLLKTAVIDMYAKCGLMNLAEQVLSTMEMGKSTAAWSSMISGYARVGKIESARRLFDQMDQRDVVSWTAMISGYSQTGLFVEALELFEKMKSLGIQPDEVTVVALLSACAGLGALDFGRRLHRQYIENVIFGRNIFLTTAVIDMYAKCGSIDTALDIFYKIPKNLKTVSLLNSMISGLAQHGLGKAAIAIFQEMELMGLKPDRVTFVGILCACSHSGLVEDGRKLFESMMNYGIKPHMEHYGCMVDILARDGCLDEAYDLIKSMPYEANSVIWRALMGGCRLHGNAEMGKIAGQRLLELEPNHGARYVLLSNMLASTNQWEEARRVRKLMDDKGIHKPPGWSYIEFNGTLHRFVASKKSHPQAKEIELMLTDMSTKLKSAGYIPNTRQVVFDVDEEEKEAVVSYHSEKLALAFGLINSRPKETIRIMKNLRICGDCHSAFKLLSEIYATEMMVRDAIRFHHFKNGACSCMDFW</sequence>
<comment type="caution">
    <text evidence="1">The sequence shown here is derived from an EMBL/GenBank/DDBJ whole genome shotgun (WGS) entry which is preliminary data.</text>
</comment>
<keyword evidence="2" id="KW-1185">Reference proteome</keyword>
<gene>
    <name evidence="1" type="ORF">OWV82_021809</name>
</gene>
<proteinExistence type="predicted"/>
<organism evidence="1 2">
    <name type="scientific">Melia azedarach</name>
    <name type="common">Chinaberry tree</name>
    <dbReference type="NCBI Taxonomy" id="155640"/>
    <lineage>
        <taxon>Eukaryota</taxon>
        <taxon>Viridiplantae</taxon>
        <taxon>Streptophyta</taxon>
        <taxon>Embryophyta</taxon>
        <taxon>Tracheophyta</taxon>
        <taxon>Spermatophyta</taxon>
        <taxon>Magnoliopsida</taxon>
        <taxon>eudicotyledons</taxon>
        <taxon>Gunneridae</taxon>
        <taxon>Pentapetalae</taxon>
        <taxon>rosids</taxon>
        <taxon>malvids</taxon>
        <taxon>Sapindales</taxon>
        <taxon>Meliaceae</taxon>
        <taxon>Melia</taxon>
    </lineage>
</organism>
<evidence type="ECO:0000313" key="2">
    <source>
        <dbReference type="Proteomes" id="UP001164539"/>
    </source>
</evidence>
<name>A0ACC1X0W9_MELAZ</name>
<dbReference type="EMBL" id="CM051405">
    <property type="protein sequence ID" value="KAJ4704973.1"/>
    <property type="molecule type" value="Genomic_DNA"/>
</dbReference>
<accession>A0ACC1X0W9</accession>
<protein>
    <submittedName>
        <fullName evidence="1">Pentatricopeptide repeat</fullName>
    </submittedName>
</protein>
<evidence type="ECO:0000313" key="1">
    <source>
        <dbReference type="EMBL" id="KAJ4704973.1"/>
    </source>
</evidence>